<evidence type="ECO:0000313" key="2">
    <source>
        <dbReference type="Proteomes" id="UP000184474"/>
    </source>
</evidence>
<dbReference type="Proteomes" id="UP000184474">
    <property type="component" value="Unassembled WGS sequence"/>
</dbReference>
<evidence type="ECO:0000313" key="1">
    <source>
        <dbReference type="EMBL" id="SHK20155.1"/>
    </source>
</evidence>
<gene>
    <name evidence="1" type="ORF">SAMN04488028_103346</name>
</gene>
<dbReference type="SUPFAM" id="SSF158682">
    <property type="entry name" value="TerB-like"/>
    <property type="match status" value="1"/>
</dbReference>
<evidence type="ECO:0008006" key="3">
    <source>
        <dbReference type="Google" id="ProtNLM"/>
    </source>
</evidence>
<protein>
    <recommendedName>
        <fullName evidence="3">Tellurite resistance protein TerB</fullName>
    </recommendedName>
</protein>
<organism evidence="1 2">
    <name type="scientific">Reichenbachiella agariperforans</name>
    <dbReference type="NCBI Taxonomy" id="156994"/>
    <lineage>
        <taxon>Bacteria</taxon>
        <taxon>Pseudomonadati</taxon>
        <taxon>Bacteroidota</taxon>
        <taxon>Cytophagia</taxon>
        <taxon>Cytophagales</taxon>
        <taxon>Reichenbachiellaceae</taxon>
        <taxon>Reichenbachiella</taxon>
    </lineage>
</organism>
<dbReference type="CDD" id="cd07177">
    <property type="entry name" value="terB_like"/>
    <property type="match status" value="1"/>
</dbReference>
<dbReference type="EMBL" id="FRAA01000003">
    <property type="protein sequence ID" value="SHK20155.1"/>
    <property type="molecule type" value="Genomic_DNA"/>
</dbReference>
<sequence>MSKSTFPHLLLRTAFSFMTCDGHIDKKEIVSIMRMGQGNNIFGDITIDEELEVMLKKINLRGTEYLKDYFRKVSKSNLTEEQQLQLIQVAVDVIYADLEVREDEVKFLRVLRTMLDISDSIILTRFPQLAKDFMWDDNFTEAYVAQLHSNYFKNKEMPIFDVSDVMDITTDILKEIA</sequence>
<accession>A0A1M6QJ17</accession>
<dbReference type="RefSeq" id="WP_139280978.1">
    <property type="nucleotide sequence ID" value="NZ_FRAA01000003.1"/>
</dbReference>
<dbReference type="InterPro" id="IPR029024">
    <property type="entry name" value="TerB-like"/>
</dbReference>
<dbReference type="STRING" id="156994.SAMN04488028_103346"/>
<proteinExistence type="predicted"/>
<keyword evidence="2" id="KW-1185">Reference proteome</keyword>
<dbReference type="AlphaFoldDB" id="A0A1M6QJ17"/>
<reference evidence="2" key="1">
    <citation type="submission" date="2016-11" db="EMBL/GenBank/DDBJ databases">
        <authorList>
            <person name="Varghese N."/>
            <person name="Submissions S."/>
        </authorList>
    </citation>
    <scope>NUCLEOTIDE SEQUENCE [LARGE SCALE GENOMIC DNA]</scope>
    <source>
        <strain evidence="2">DSM 26134</strain>
    </source>
</reference>
<name>A0A1M6QJ17_REIAG</name>
<dbReference type="Gene3D" id="1.10.3680.10">
    <property type="entry name" value="TerB-like"/>
    <property type="match status" value="1"/>
</dbReference>